<organism evidence="1 2">
    <name type="scientific">Eretmocerus hayati</name>
    <dbReference type="NCBI Taxonomy" id="131215"/>
    <lineage>
        <taxon>Eukaryota</taxon>
        <taxon>Metazoa</taxon>
        <taxon>Ecdysozoa</taxon>
        <taxon>Arthropoda</taxon>
        <taxon>Hexapoda</taxon>
        <taxon>Insecta</taxon>
        <taxon>Pterygota</taxon>
        <taxon>Neoptera</taxon>
        <taxon>Endopterygota</taxon>
        <taxon>Hymenoptera</taxon>
        <taxon>Apocrita</taxon>
        <taxon>Proctotrupomorpha</taxon>
        <taxon>Chalcidoidea</taxon>
        <taxon>Aphelinidae</taxon>
        <taxon>Aphelininae</taxon>
        <taxon>Eretmocerus</taxon>
    </lineage>
</organism>
<protein>
    <submittedName>
        <fullName evidence="1">Uncharacterized protein</fullName>
    </submittedName>
</protein>
<sequence length="523" mass="60221">MFFLAIAIIMSVDSVSSQNDVYFDLVKLISEYHDEYSAPHIFIARGENLTDFRLSHSFIPLIKNFSEKNVYSTMAKIEDIENITCKCRERKDRPNFVVLISSMQDFASFEEVTKKLERIRTYKTLVLFSKNMLALCKSPIGNPFHLTFDSQMYVKCQGDPIIREWYSLHKNETKFSDLYRWTRTTGRLIPLTNRTFYERRDSLEGIDLHLATTEAENMTGVFSTIIKDISHRANFNIIPHIKDVPGSWEPNTTNWHGVIGELQDRHADMGIAFAGLAMTQSRMNIVDFSRPVFISNSEYYLRNSQEVHLIWSMYHNAIGAKAGYCLLAVLLLSPIVVIMTSTKKDNANLHMIVYDSYFNVWGIFCSKPLPGSMTLFSARIAYFSLFTLSFVLYSIYSTLLVSYFTFLKPELPFNCLRGFRDASSHNITTLKHSYLLESIKNSNDATMRTLRDFLVDEELMPGTFEELVQQVCDVNQHIVVYADNFLMQLHDIPCYVSSFGMGQVNNQAIAFVKHSNYVGLFNH</sequence>
<dbReference type="Proteomes" id="UP001239111">
    <property type="component" value="Chromosome 1"/>
</dbReference>
<keyword evidence="2" id="KW-1185">Reference proteome</keyword>
<evidence type="ECO:0000313" key="1">
    <source>
        <dbReference type="EMBL" id="KAJ8686910.1"/>
    </source>
</evidence>
<gene>
    <name evidence="1" type="ORF">QAD02_022704</name>
</gene>
<evidence type="ECO:0000313" key="2">
    <source>
        <dbReference type="Proteomes" id="UP001239111"/>
    </source>
</evidence>
<reference evidence="1" key="1">
    <citation type="submission" date="2023-04" db="EMBL/GenBank/DDBJ databases">
        <title>A chromosome-level genome assembly of the parasitoid wasp Eretmocerus hayati.</title>
        <authorList>
            <person name="Zhong Y."/>
            <person name="Liu S."/>
            <person name="Liu Y."/>
        </authorList>
    </citation>
    <scope>NUCLEOTIDE SEQUENCE</scope>
    <source>
        <strain evidence="1">ZJU_SS_LIU_2023</strain>
    </source>
</reference>
<name>A0ACC2PYN4_9HYME</name>
<proteinExistence type="predicted"/>
<comment type="caution">
    <text evidence="1">The sequence shown here is derived from an EMBL/GenBank/DDBJ whole genome shotgun (WGS) entry which is preliminary data.</text>
</comment>
<dbReference type="EMBL" id="CM056741">
    <property type="protein sequence ID" value="KAJ8686910.1"/>
    <property type="molecule type" value="Genomic_DNA"/>
</dbReference>
<accession>A0ACC2PYN4</accession>